<dbReference type="PANTHER" id="PTHR39339">
    <property type="entry name" value="SLR1444 PROTEIN"/>
    <property type="match status" value="1"/>
</dbReference>
<organism evidence="2">
    <name type="scientific">marine sediment metagenome</name>
    <dbReference type="NCBI Taxonomy" id="412755"/>
    <lineage>
        <taxon>unclassified sequences</taxon>
        <taxon>metagenomes</taxon>
        <taxon>ecological metagenomes</taxon>
    </lineage>
</organism>
<dbReference type="InterPro" id="IPR007899">
    <property type="entry name" value="CHAD_dom"/>
</dbReference>
<feature type="non-terminal residue" evidence="2">
    <location>
        <position position="206"/>
    </location>
</feature>
<dbReference type="Gene3D" id="1.40.20.10">
    <property type="entry name" value="CHAD domain"/>
    <property type="match status" value="1"/>
</dbReference>
<comment type="caution">
    <text evidence="2">The sequence shown here is derived from an EMBL/GenBank/DDBJ whole genome shotgun (WGS) entry which is preliminary data.</text>
</comment>
<protein>
    <recommendedName>
        <fullName evidence="1">CHAD domain-containing protein</fullName>
    </recommendedName>
</protein>
<reference evidence="2" key="1">
    <citation type="journal article" date="2014" name="Front. Microbiol.">
        <title>High frequency of phylogenetically diverse reductive dehalogenase-homologous genes in deep subseafloor sedimentary metagenomes.</title>
        <authorList>
            <person name="Kawai M."/>
            <person name="Futagami T."/>
            <person name="Toyoda A."/>
            <person name="Takaki Y."/>
            <person name="Nishi S."/>
            <person name="Hori S."/>
            <person name="Arai W."/>
            <person name="Tsubouchi T."/>
            <person name="Morono Y."/>
            <person name="Uchiyama I."/>
            <person name="Ito T."/>
            <person name="Fujiyama A."/>
            <person name="Inagaki F."/>
            <person name="Takami H."/>
        </authorList>
    </citation>
    <scope>NUCLEOTIDE SEQUENCE</scope>
    <source>
        <strain evidence="2">Expedition CK06-06</strain>
    </source>
</reference>
<sequence length="206" mass="23811">GTEDDLCELVNVLQHEWRLVPQARSKFERALAFVEISPAGSPLLRQGHPVCLEVSESSLTQLPAKPGLTAGDSMSEAARKTLRFHLQRMLRHEPGTRAGEDVEELHDMRVATRRMRAAIRVFLDYLDMDQMRPFVKGLRRTGRALGAVRDLDVFWEKTQKYLDTLPRSQQGDLTPLHAVWQVERERAREKMLAYLDSDRYARFKER</sequence>
<dbReference type="Pfam" id="PF05235">
    <property type="entry name" value="CHAD"/>
    <property type="match status" value="1"/>
</dbReference>
<dbReference type="SMART" id="SM00880">
    <property type="entry name" value="CHAD"/>
    <property type="match status" value="1"/>
</dbReference>
<evidence type="ECO:0000313" key="2">
    <source>
        <dbReference type="EMBL" id="GAG44130.1"/>
    </source>
</evidence>
<name>X0XLT5_9ZZZZ</name>
<feature type="domain" description="CHAD" evidence="1">
    <location>
        <begin position="71"/>
        <end position="206"/>
    </location>
</feature>
<accession>X0XLT5</accession>
<feature type="non-terminal residue" evidence="2">
    <location>
        <position position="1"/>
    </location>
</feature>
<dbReference type="AlphaFoldDB" id="X0XLT5"/>
<proteinExistence type="predicted"/>
<dbReference type="InterPro" id="IPR038186">
    <property type="entry name" value="CHAD_dom_sf"/>
</dbReference>
<dbReference type="PANTHER" id="PTHR39339:SF1">
    <property type="entry name" value="CHAD DOMAIN-CONTAINING PROTEIN"/>
    <property type="match status" value="1"/>
</dbReference>
<dbReference type="PROSITE" id="PS51708">
    <property type="entry name" value="CHAD"/>
    <property type="match status" value="1"/>
</dbReference>
<evidence type="ECO:0000259" key="1">
    <source>
        <dbReference type="PROSITE" id="PS51708"/>
    </source>
</evidence>
<dbReference type="EMBL" id="BARS01055274">
    <property type="protein sequence ID" value="GAG44130.1"/>
    <property type="molecule type" value="Genomic_DNA"/>
</dbReference>
<gene>
    <name evidence="2" type="ORF">S01H1_81648</name>
</gene>